<dbReference type="PROSITE" id="PS50011">
    <property type="entry name" value="PROTEIN_KINASE_DOM"/>
    <property type="match status" value="1"/>
</dbReference>
<dbReference type="InterPro" id="IPR017441">
    <property type="entry name" value="Protein_kinase_ATP_BS"/>
</dbReference>
<dbReference type="PROSITE" id="PS51914">
    <property type="entry name" value="MRH"/>
    <property type="match status" value="1"/>
</dbReference>
<organism evidence="14 15">
    <name type="scientific">Plenodomus tracheiphilus IPT5</name>
    <dbReference type="NCBI Taxonomy" id="1408161"/>
    <lineage>
        <taxon>Eukaryota</taxon>
        <taxon>Fungi</taxon>
        <taxon>Dikarya</taxon>
        <taxon>Ascomycota</taxon>
        <taxon>Pezizomycotina</taxon>
        <taxon>Dothideomycetes</taxon>
        <taxon>Pleosporomycetidae</taxon>
        <taxon>Pleosporales</taxon>
        <taxon>Pleosporineae</taxon>
        <taxon>Leptosphaeriaceae</taxon>
        <taxon>Plenodomus</taxon>
    </lineage>
</organism>
<evidence type="ECO:0000313" key="14">
    <source>
        <dbReference type="EMBL" id="KAF2850691.1"/>
    </source>
</evidence>
<evidence type="ECO:0000313" key="15">
    <source>
        <dbReference type="Proteomes" id="UP000799423"/>
    </source>
</evidence>
<feature type="compositionally biased region" description="Polar residues" evidence="10">
    <location>
        <begin position="758"/>
        <end position="774"/>
    </location>
</feature>
<dbReference type="SUPFAM" id="SSF56112">
    <property type="entry name" value="Protein kinase-like (PK-like)"/>
    <property type="match status" value="1"/>
</dbReference>
<dbReference type="EMBL" id="MU006305">
    <property type="protein sequence ID" value="KAF2850691.1"/>
    <property type="molecule type" value="Genomic_DNA"/>
</dbReference>
<feature type="domain" description="MRH" evidence="13">
    <location>
        <begin position="1185"/>
        <end position="1343"/>
    </location>
</feature>
<dbReference type="InterPro" id="IPR000719">
    <property type="entry name" value="Prot_kinase_dom"/>
</dbReference>
<dbReference type="InterPro" id="IPR012913">
    <property type="entry name" value="OS9-like_dom"/>
</dbReference>
<comment type="subcellular location">
    <subcellularLocation>
        <location evidence="1">Preautophagosomal structure membrane</location>
        <topology evidence="1">Peripheral membrane protein</topology>
    </subcellularLocation>
</comment>
<dbReference type="InterPro" id="IPR044865">
    <property type="entry name" value="MRH_dom"/>
</dbReference>
<feature type="compositionally biased region" description="Basic and acidic residues" evidence="10">
    <location>
        <begin position="1256"/>
        <end position="1274"/>
    </location>
</feature>
<feature type="compositionally biased region" description="Basic and acidic residues" evidence="10">
    <location>
        <begin position="1538"/>
        <end position="1548"/>
    </location>
</feature>
<keyword evidence="3" id="KW-0732">Signal</keyword>
<dbReference type="PROSITE" id="PS50006">
    <property type="entry name" value="FHA_DOMAIN"/>
    <property type="match status" value="1"/>
</dbReference>
<dbReference type="SUPFAM" id="SSF49879">
    <property type="entry name" value="SMAD/FHA domain"/>
    <property type="match status" value="1"/>
</dbReference>
<dbReference type="InterPro" id="IPR011009">
    <property type="entry name" value="Kinase-like_dom_sf"/>
</dbReference>
<feature type="binding site" evidence="9">
    <location>
        <position position="292"/>
    </location>
    <ligand>
        <name>ATP</name>
        <dbReference type="ChEBI" id="CHEBI:30616"/>
    </ligand>
</feature>
<feature type="region of interest" description="Disordered" evidence="10">
    <location>
        <begin position="1503"/>
        <end position="1567"/>
    </location>
</feature>
<accession>A0A6A7B5A2</accession>
<dbReference type="InterPro" id="IPR008984">
    <property type="entry name" value="SMAD_FHA_dom_sf"/>
</dbReference>
<dbReference type="FunFam" id="1.10.510.10:FF:000571">
    <property type="entry name" value="Maternal embryonic leucine zipper kinase"/>
    <property type="match status" value="1"/>
</dbReference>
<evidence type="ECO:0000259" key="11">
    <source>
        <dbReference type="PROSITE" id="PS50006"/>
    </source>
</evidence>
<feature type="compositionally biased region" description="Low complexity" evidence="10">
    <location>
        <begin position="1087"/>
        <end position="1100"/>
    </location>
</feature>
<evidence type="ECO:0000256" key="8">
    <source>
        <dbReference type="ARBA" id="ARBA00030237"/>
    </source>
</evidence>
<proteinExistence type="inferred from homology"/>
<dbReference type="SMART" id="SM00240">
    <property type="entry name" value="FHA"/>
    <property type="match status" value="1"/>
</dbReference>
<feature type="compositionally biased region" description="Acidic residues" evidence="10">
    <location>
        <begin position="560"/>
        <end position="569"/>
    </location>
</feature>
<dbReference type="InterPro" id="IPR000253">
    <property type="entry name" value="FHA_dom"/>
</dbReference>
<dbReference type="SUPFAM" id="SSF50911">
    <property type="entry name" value="Mannose 6-phosphate receptor domain"/>
    <property type="match status" value="1"/>
</dbReference>
<comment type="similarity">
    <text evidence="2">Belongs to the protein kinase superfamily. CAMK Ser/Thr protein kinase family. CHEK2 subfamily.</text>
</comment>
<feature type="region of interest" description="Disordered" evidence="10">
    <location>
        <begin position="1239"/>
        <end position="1274"/>
    </location>
</feature>
<evidence type="ECO:0000256" key="1">
    <source>
        <dbReference type="ARBA" id="ARBA00004623"/>
    </source>
</evidence>
<evidence type="ECO:0000256" key="6">
    <source>
        <dbReference type="ARBA" id="ARBA00023006"/>
    </source>
</evidence>
<dbReference type="InterPro" id="IPR045269">
    <property type="entry name" value="Atg1-like"/>
</dbReference>
<dbReference type="InterPro" id="IPR008271">
    <property type="entry name" value="Ser/Thr_kinase_AS"/>
</dbReference>
<keyword evidence="6" id="KW-0072">Autophagy</keyword>
<dbReference type="PANTHER" id="PTHR24348">
    <property type="entry name" value="SERINE/THREONINE-PROTEIN KINASE UNC-51-RELATED"/>
    <property type="match status" value="1"/>
</dbReference>
<dbReference type="GO" id="GO:0004674">
    <property type="term" value="F:protein serine/threonine kinase activity"/>
    <property type="evidence" value="ECO:0007669"/>
    <property type="project" value="InterPro"/>
</dbReference>
<feature type="region of interest" description="Disordered" evidence="10">
    <location>
        <begin position="560"/>
        <end position="589"/>
    </location>
</feature>
<feature type="compositionally biased region" description="Polar residues" evidence="10">
    <location>
        <begin position="832"/>
        <end position="872"/>
    </location>
</feature>
<dbReference type="GO" id="GO:0034045">
    <property type="term" value="C:phagophore assembly site membrane"/>
    <property type="evidence" value="ECO:0007669"/>
    <property type="project" value="UniProtKB-SubCell"/>
</dbReference>
<feature type="domain" description="FHA" evidence="11">
    <location>
        <begin position="121"/>
        <end position="174"/>
    </location>
</feature>
<evidence type="ECO:0000256" key="2">
    <source>
        <dbReference type="ARBA" id="ARBA00005575"/>
    </source>
</evidence>
<evidence type="ECO:0000256" key="5">
    <source>
        <dbReference type="ARBA" id="ARBA00022840"/>
    </source>
</evidence>
<feature type="region of interest" description="Disordered" evidence="10">
    <location>
        <begin position="823"/>
        <end position="877"/>
    </location>
</feature>
<evidence type="ECO:0000259" key="12">
    <source>
        <dbReference type="PROSITE" id="PS50011"/>
    </source>
</evidence>
<dbReference type="GO" id="GO:0010506">
    <property type="term" value="P:regulation of autophagy"/>
    <property type="evidence" value="ECO:0007669"/>
    <property type="project" value="InterPro"/>
</dbReference>
<feature type="region of interest" description="Disordered" evidence="10">
    <location>
        <begin position="1"/>
        <end position="28"/>
    </location>
</feature>
<evidence type="ECO:0000256" key="9">
    <source>
        <dbReference type="PROSITE-ProRule" id="PRU10141"/>
    </source>
</evidence>
<evidence type="ECO:0000256" key="4">
    <source>
        <dbReference type="ARBA" id="ARBA00022741"/>
    </source>
</evidence>
<feature type="region of interest" description="Disordered" evidence="10">
    <location>
        <begin position="603"/>
        <end position="645"/>
    </location>
</feature>
<dbReference type="GO" id="GO:0012505">
    <property type="term" value="C:endomembrane system"/>
    <property type="evidence" value="ECO:0007669"/>
    <property type="project" value="UniProtKB-ARBA"/>
</dbReference>
<reference evidence="14" key="1">
    <citation type="submission" date="2020-01" db="EMBL/GenBank/DDBJ databases">
        <authorList>
            <consortium name="DOE Joint Genome Institute"/>
            <person name="Haridas S."/>
            <person name="Albert R."/>
            <person name="Binder M."/>
            <person name="Bloem J."/>
            <person name="Labutti K."/>
            <person name="Salamov A."/>
            <person name="Andreopoulos B."/>
            <person name="Baker S.E."/>
            <person name="Barry K."/>
            <person name="Bills G."/>
            <person name="Bluhm B.H."/>
            <person name="Cannon C."/>
            <person name="Castanera R."/>
            <person name="Culley D.E."/>
            <person name="Daum C."/>
            <person name="Ezra D."/>
            <person name="Gonzalez J.B."/>
            <person name="Henrissat B."/>
            <person name="Kuo A."/>
            <person name="Liang C."/>
            <person name="Lipzen A."/>
            <person name="Lutzoni F."/>
            <person name="Magnuson J."/>
            <person name="Mondo S."/>
            <person name="Nolan M."/>
            <person name="Ohm R."/>
            <person name="Pangilinan J."/>
            <person name="Park H.-J."/>
            <person name="Ramirez L."/>
            <person name="Alfaro M."/>
            <person name="Sun H."/>
            <person name="Tritt A."/>
            <person name="Yoshinaga Y."/>
            <person name="Zwiers L.-H."/>
            <person name="Turgeon B.G."/>
            <person name="Goodwin S.B."/>
            <person name="Spatafora J.W."/>
            <person name="Crous P.W."/>
            <person name="Grigoriev I.V."/>
        </authorList>
    </citation>
    <scope>NUCLEOTIDE SEQUENCE</scope>
    <source>
        <strain evidence="14">IPT5</strain>
    </source>
</reference>
<feature type="region of interest" description="Disordered" evidence="10">
    <location>
        <begin position="695"/>
        <end position="782"/>
    </location>
</feature>
<dbReference type="Gene3D" id="2.60.200.20">
    <property type="match status" value="1"/>
</dbReference>
<feature type="compositionally biased region" description="Polar residues" evidence="10">
    <location>
        <begin position="626"/>
        <end position="636"/>
    </location>
</feature>
<dbReference type="FunFam" id="3.30.200.20:FF:000470">
    <property type="entry name" value="Serine/threonine-protein kinase RAD53"/>
    <property type="match status" value="1"/>
</dbReference>
<keyword evidence="5 9" id="KW-0067">ATP-binding</keyword>
<dbReference type="OrthoDB" id="504170at2759"/>
<feature type="compositionally biased region" description="Acidic residues" evidence="10">
    <location>
        <begin position="1549"/>
        <end position="1560"/>
    </location>
</feature>
<feature type="domain" description="Protein kinase" evidence="12">
    <location>
        <begin position="263"/>
        <end position="543"/>
    </location>
</feature>
<feature type="compositionally biased region" description="Polar residues" evidence="10">
    <location>
        <begin position="731"/>
        <end position="745"/>
    </location>
</feature>
<dbReference type="Pfam" id="PF07915">
    <property type="entry name" value="PRKCSH"/>
    <property type="match status" value="1"/>
</dbReference>
<feature type="compositionally biased region" description="Basic and acidic residues" evidence="10">
    <location>
        <begin position="1516"/>
        <end position="1530"/>
    </location>
</feature>
<dbReference type="InterPro" id="IPR009011">
    <property type="entry name" value="Man6P_isomerase_rcpt-bd_dom_sf"/>
</dbReference>
<dbReference type="PROSITE" id="PS00107">
    <property type="entry name" value="PROTEIN_KINASE_ATP"/>
    <property type="match status" value="1"/>
</dbReference>
<feature type="region of interest" description="Disordered" evidence="10">
    <location>
        <begin position="1087"/>
        <end position="1123"/>
    </location>
</feature>
<keyword evidence="7" id="KW-1015">Disulfide bond</keyword>
<gene>
    <name evidence="14" type="ORF">T440DRAFT_489524</name>
</gene>
<dbReference type="Gene3D" id="2.70.130.10">
    <property type="entry name" value="Mannose-6-phosphate receptor binding domain"/>
    <property type="match status" value="1"/>
</dbReference>
<evidence type="ECO:0000256" key="10">
    <source>
        <dbReference type="SAM" id="MobiDB-lite"/>
    </source>
</evidence>
<dbReference type="SMART" id="SM00220">
    <property type="entry name" value="S_TKc"/>
    <property type="match status" value="1"/>
</dbReference>
<dbReference type="GO" id="GO:0006914">
    <property type="term" value="P:autophagy"/>
    <property type="evidence" value="ECO:0007669"/>
    <property type="project" value="UniProtKB-KW"/>
</dbReference>
<protein>
    <recommendedName>
        <fullName evidence="8">Autophagy-related protein 1</fullName>
    </recommendedName>
</protein>
<dbReference type="PROSITE" id="PS00108">
    <property type="entry name" value="PROTEIN_KINASE_ST"/>
    <property type="match status" value="1"/>
</dbReference>
<dbReference type="GO" id="GO:0005524">
    <property type="term" value="F:ATP binding"/>
    <property type="evidence" value="ECO:0007669"/>
    <property type="project" value="UniProtKB-UniRule"/>
</dbReference>
<name>A0A6A7B5A2_9PLEO</name>
<evidence type="ECO:0000259" key="13">
    <source>
        <dbReference type="PROSITE" id="PS51914"/>
    </source>
</evidence>
<feature type="region of interest" description="Disordered" evidence="10">
    <location>
        <begin position="1145"/>
        <end position="1164"/>
    </location>
</feature>
<sequence>MDANPSQQTQPLTQQVLDPRRLGRNNSGLNDGDIADVLLILHPATPTAIRIVEQAAQQRPEHVLFRNSLESMSSTLTDIEEQETIIVDAHGDRVGHNSRAGADLALRMSSARQLKFKELGFIFGRNPASADIIFGNDSGKRISNQHFRIYLNTNGIIMLEDMSTNGTIVDDVLLKCKDPRFSKIRMLGSGSIICIQNSNDAEMIKFIVRVPSRVTSMPQFQENLRRFITECTPHMGEDQDKAVQRITQHYGGPAMKWDGGDKYNIVGQIGKGAFATVYQLATKMDGKLLAAKELEKRRFIKNGLLDKKIDNEMKIMQDLRHPNIVEFVEYHDQGDYLYIIMEFVRQGDLQGYLNQVGLMKEEVARTMAQQILSALNYLHRSQITHRDIKPDNILIADLNPFTVKLSDFGLSKVVKHDETFLKTFCGTLLYCAPEVFPDYGTGPVKGTKRRRGAKVYHSYSSSVDIWSFGGVLWNALCGEPPFKGIADATGEAMYNNIMASHLDPTPLQRAGVSAQCIDLLMRMLRTDPSKRPTDRECLHHAWLKDGADVLIDPILQSIVEEDESEDPEEQLSQLSIREEVPESDDEEEADILSDDELMGLLDDRVSKRPRADPLYPRNQVRDNDDSSAAPSFQSSHLVGEGESFHIMPKTRQPRLFGEIGQSALESSFILHAHANDALSDDKSIHIIQGVGGAENGHTVGGAEQQQAHSQVGHDLSSPSLLGTESLVRDMNMTSPHSPVSRTQSPALPDTPKTPEFLQRSSLHQSSGNFSQISEPTPKARQSGFNRQISLPMTASYFYDPMDPSTHNIEYASRVSGIDFVSQGSQADAGARSESNTTQGSQASEHSTNSSAAAVQSPSTAIPSVPAQLNTGPPTRRLGKLVATPESFAPTLVLNIDQSKTTWGRQLNNTVVYEDSNDTRIPKTAFIIFWYSSGGESRSTVDELSQKGKDWTSLENLHVGIWTCATFGITVNGKLLKQHNDKGYALYGHLHTGDVVQVYQDPRGPACQKFRCEFYLGSGREPRPAGSSFNTLVGTKRAHFWALPAFLRIALASQHAFSVFDDLLAFPQYEIAWPDTFVSEKDATSLLSHASSPSPSSATTPGTQETQELSKRAPSPADSTPSEDVLDQTYEAVVLQGQRYLCSIPVIPDQEPQNSTTSAEDAKAEEEKELVRAADRGWQLLEGMRGNCIYYLSGWWSYSFCYTDEVKQFHQLPPSRGVPIYPPVEDTSVHSYVLGRYPKREKSDNVGAPKTLGSEQGSKEAFDDEGNQHEDKGLEVPRLETKGGSRYMVQRLSGGTECDLTGKPRKIDVQFHCNPQSADRIAMIKETSTCSYLMIIDTPRLCRDAAFQPPQENLAHPVTCHPVIPDSQFDSWTAARIEPEPVQAEHPVPEPDTANLNPLREVTEGLEGTTKRGPIIGGIEVGAQSLVGSQGKVIEKSVVVGGGKETYIGTVASSTGKQMSKEEMKKLNIADPKDVEKLKGNLKKLAGSKGWKLDLVDTPRGREFRGIIEADEQDEEEGKRGKEKEGKDEAKNGGMGRGRGKDGDERQGELEDEEELEEGSEEVYKDEL</sequence>
<evidence type="ECO:0000256" key="7">
    <source>
        <dbReference type="ARBA" id="ARBA00023157"/>
    </source>
</evidence>
<evidence type="ECO:0000256" key="3">
    <source>
        <dbReference type="ARBA" id="ARBA00022729"/>
    </source>
</evidence>
<keyword evidence="4 9" id="KW-0547">Nucleotide-binding</keyword>
<dbReference type="Proteomes" id="UP000799423">
    <property type="component" value="Unassembled WGS sequence"/>
</dbReference>
<dbReference type="Pfam" id="PF00498">
    <property type="entry name" value="FHA"/>
    <property type="match status" value="1"/>
</dbReference>
<feature type="compositionally biased region" description="Polar residues" evidence="10">
    <location>
        <begin position="1"/>
        <end position="16"/>
    </location>
</feature>
<dbReference type="Pfam" id="PF00069">
    <property type="entry name" value="Pkinase"/>
    <property type="match status" value="1"/>
</dbReference>
<keyword evidence="15" id="KW-1185">Reference proteome</keyword>
<dbReference type="Gene3D" id="1.10.510.10">
    <property type="entry name" value="Transferase(Phosphotransferase) domain 1"/>
    <property type="match status" value="1"/>
</dbReference>